<evidence type="ECO:0000313" key="1">
    <source>
        <dbReference type="EMBL" id="SEQ88608.1"/>
    </source>
</evidence>
<name>A0A1H9JP97_FLAFI</name>
<dbReference type="AlphaFoldDB" id="A0A1H9JP97"/>
<sequence>MITKKIHKIGAFYFGKQLIINSIVKACPVTRAIEAPVQACVLVK</sequence>
<dbReference type="EMBL" id="FOFZ01000005">
    <property type="protein sequence ID" value="SEQ88608.1"/>
    <property type="molecule type" value="Genomic_DNA"/>
</dbReference>
<protein>
    <submittedName>
        <fullName evidence="1">Uncharacterized protein</fullName>
    </submittedName>
</protein>
<accession>A0A1H9JP97</accession>
<dbReference type="Proteomes" id="UP000183658">
    <property type="component" value="Unassembled WGS sequence"/>
</dbReference>
<organism evidence="1 2">
    <name type="scientific">Flavobacterium frigoris</name>
    <dbReference type="NCBI Taxonomy" id="229204"/>
    <lineage>
        <taxon>Bacteria</taxon>
        <taxon>Pseudomonadati</taxon>
        <taxon>Bacteroidota</taxon>
        <taxon>Flavobacteriia</taxon>
        <taxon>Flavobacteriales</taxon>
        <taxon>Flavobacteriaceae</taxon>
        <taxon>Flavobacterium</taxon>
    </lineage>
</organism>
<reference evidence="2" key="1">
    <citation type="submission" date="2016-10" db="EMBL/GenBank/DDBJ databases">
        <authorList>
            <person name="Varghese N."/>
            <person name="Submissions S."/>
        </authorList>
    </citation>
    <scope>NUCLEOTIDE SEQUENCE [LARGE SCALE GENOMIC DNA]</scope>
    <source>
        <strain evidence="2">DSM 15719</strain>
    </source>
</reference>
<proteinExistence type="predicted"/>
<gene>
    <name evidence="1" type="ORF">SAMN05444355_10514</name>
</gene>
<evidence type="ECO:0000313" key="2">
    <source>
        <dbReference type="Proteomes" id="UP000183658"/>
    </source>
</evidence>
<keyword evidence="2" id="KW-1185">Reference proteome</keyword>